<evidence type="ECO:0000256" key="1">
    <source>
        <dbReference type="SAM" id="MobiDB-lite"/>
    </source>
</evidence>
<keyword evidence="3" id="KW-1185">Reference proteome</keyword>
<feature type="region of interest" description="Disordered" evidence="1">
    <location>
        <begin position="50"/>
        <end position="119"/>
    </location>
</feature>
<comment type="caution">
    <text evidence="2">The sequence shown here is derived from an EMBL/GenBank/DDBJ whole genome shotgun (WGS) entry which is preliminary data.</text>
</comment>
<evidence type="ECO:0000313" key="3">
    <source>
        <dbReference type="Proteomes" id="UP000053095"/>
    </source>
</evidence>
<proteinExistence type="predicted"/>
<evidence type="ECO:0000313" key="2">
    <source>
        <dbReference type="EMBL" id="GAM41198.1"/>
    </source>
</evidence>
<reference evidence="3" key="1">
    <citation type="journal article" date="2015" name="Genome Announc.">
        <title>Draft genome sequence of Talaromyces cellulolyticus strain Y-94, a source of lignocellulosic biomass-degrading enzymes.</title>
        <authorList>
            <person name="Fujii T."/>
            <person name="Koike H."/>
            <person name="Sawayama S."/>
            <person name="Yano S."/>
            <person name="Inoue H."/>
        </authorList>
    </citation>
    <scope>NUCLEOTIDE SEQUENCE [LARGE SCALE GENOMIC DNA]</scope>
    <source>
        <strain evidence="3">Y-94</strain>
    </source>
</reference>
<dbReference type="AlphaFoldDB" id="A0A6V8HIS8"/>
<organism evidence="2 3">
    <name type="scientific">Talaromyces pinophilus</name>
    <name type="common">Penicillium pinophilum</name>
    <dbReference type="NCBI Taxonomy" id="128442"/>
    <lineage>
        <taxon>Eukaryota</taxon>
        <taxon>Fungi</taxon>
        <taxon>Dikarya</taxon>
        <taxon>Ascomycota</taxon>
        <taxon>Pezizomycotina</taxon>
        <taxon>Eurotiomycetes</taxon>
        <taxon>Eurotiomycetidae</taxon>
        <taxon>Eurotiales</taxon>
        <taxon>Trichocomaceae</taxon>
        <taxon>Talaromyces</taxon>
        <taxon>Talaromyces sect. Talaromyces</taxon>
    </lineage>
</organism>
<feature type="region of interest" description="Disordered" evidence="1">
    <location>
        <begin position="137"/>
        <end position="158"/>
    </location>
</feature>
<accession>A0A6V8HIS8</accession>
<protein>
    <submittedName>
        <fullName evidence="2">Uncharacterized protein</fullName>
    </submittedName>
</protein>
<feature type="compositionally biased region" description="Low complexity" evidence="1">
    <location>
        <begin position="69"/>
        <end position="85"/>
    </location>
</feature>
<name>A0A6V8HIS8_TALPI</name>
<dbReference type="Proteomes" id="UP000053095">
    <property type="component" value="Unassembled WGS sequence"/>
</dbReference>
<gene>
    <name evidence="2" type="ORF">TCE0_042f14147</name>
</gene>
<sequence>MRRIYRETELQRTLSGAGLGFRQCVVITEQSIDRAETRETEVVLNVAVGSGRRKSRQEQSDKTEGGAGAASQKAQKQQASKQASARGRVTSTDESGPRPTMRRNGRAAGASGLTLARDRRRQNLHVRAVVGWSPRSVSLAPLPSLPLSRQSAPAASATAPIAVCQASPLASGGWEQEQRRENG</sequence>
<dbReference type="EMBL" id="DF933838">
    <property type="protein sequence ID" value="GAM41198.1"/>
    <property type="molecule type" value="Genomic_DNA"/>
</dbReference>